<dbReference type="OrthoDB" id="9768323at2"/>
<evidence type="ECO:0000313" key="4">
    <source>
        <dbReference type="EMBL" id="RHW29882.1"/>
    </source>
</evidence>
<dbReference type="GO" id="GO:0005829">
    <property type="term" value="C:cytosol"/>
    <property type="evidence" value="ECO:0007669"/>
    <property type="project" value="TreeGrafter"/>
</dbReference>
<reference evidence="4 5" key="1">
    <citation type="journal article" date="2007" name="Int. J. Syst. Evol. Microbiol.">
        <title>Oceanobacillus profundus sp. nov., isolated from a deep-sea sediment core.</title>
        <authorList>
            <person name="Kim Y.G."/>
            <person name="Choi D.H."/>
            <person name="Hyun S."/>
            <person name="Cho B.C."/>
        </authorList>
    </citation>
    <scope>NUCLEOTIDE SEQUENCE [LARGE SCALE GENOMIC DNA]</scope>
    <source>
        <strain evidence="4 5">DSM 18246</strain>
    </source>
</reference>
<comment type="caution">
    <text evidence="4">The sequence shown here is derived from an EMBL/GenBank/DDBJ whole genome shotgun (WGS) entry which is preliminary data.</text>
</comment>
<dbReference type="RefSeq" id="WP_118890224.1">
    <property type="nucleotide sequence ID" value="NZ_PHUT01000018.1"/>
</dbReference>
<dbReference type="PANTHER" id="PTHR11365:SF23">
    <property type="entry name" value="HYPOTHETICAL 5-OXOPROLINASE (EUROFUNG)-RELATED"/>
    <property type="match status" value="1"/>
</dbReference>
<dbReference type="PANTHER" id="PTHR11365">
    <property type="entry name" value="5-OXOPROLINASE RELATED"/>
    <property type="match status" value="1"/>
</dbReference>
<dbReference type="Pfam" id="PF05378">
    <property type="entry name" value="Hydant_A_N"/>
    <property type="match status" value="1"/>
</dbReference>
<dbReference type="InterPro" id="IPR008040">
    <property type="entry name" value="Hydant_A_N"/>
</dbReference>
<dbReference type="GO" id="GO:0017168">
    <property type="term" value="F:5-oxoprolinase (ATP-hydrolyzing) activity"/>
    <property type="evidence" value="ECO:0007669"/>
    <property type="project" value="TreeGrafter"/>
</dbReference>
<dbReference type="SUPFAM" id="SSF53067">
    <property type="entry name" value="Actin-like ATPase domain"/>
    <property type="match status" value="1"/>
</dbReference>
<name>A0A417YB02_9BACI</name>
<dbReference type="EMBL" id="QWEH01000018">
    <property type="protein sequence ID" value="RHW29882.1"/>
    <property type="molecule type" value="Genomic_DNA"/>
</dbReference>
<evidence type="ECO:0000259" key="3">
    <source>
        <dbReference type="Pfam" id="PF19278"/>
    </source>
</evidence>
<dbReference type="InterPro" id="IPR045079">
    <property type="entry name" value="Oxoprolinase-like"/>
</dbReference>
<evidence type="ECO:0000259" key="2">
    <source>
        <dbReference type="Pfam" id="PF05378"/>
    </source>
</evidence>
<dbReference type="InterPro" id="IPR043129">
    <property type="entry name" value="ATPase_NBD"/>
</dbReference>
<dbReference type="GO" id="GO:0006749">
    <property type="term" value="P:glutathione metabolic process"/>
    <property type="evidence" value="ECO:0007669"/>
    <property type="project" value="TreeGrafter"/>
</dbReference>
<evidence type="ECO:0000313" key="5">
    <source>
        <dbReference type="Proteomes" id="UP000285456"/>
    </source>
</evidence>
<dbReference type="Pfam" id="PF19278">
    <property type="entry name" value="Hydant_A_C"/>
    <property type="match status" value="1"/>
</dbReference>
<gene>
    <name evidence="4" type="ORF">D1B32_19690</name>
</gene>
<dbReference type="Proteomes" id="UP000285456">
    <property type="component" value="Unassembled WGS sequence"/>
</dbReference>
<accession>A0A417YB02</accession>
<feature type="domain" description="Hydantoinase A/oxoprolinase" evidence="1">
    <location>
        <begin position="200"/>
        <end position="485"/>
    </location>
</feature>
<evidence type="ECO:0000259" key="1">
    <source>
        <dbReference type="Pfam" id="PF01968"/>
    </source>
</evidence>
<dbReference type="InterPro" id="IPR049517">
    <property type="entry name" value="ACX-like_C"/>
</dbReference>
<protein>
    <submittedName>
        <fullName evidence="4">Hydantoinase/oxoprolinase family protein</fullName>
    </submittedName>
</protein>
<proteinExistence type="predicted"/>
<sequence>MTRYRLAADIGGTFTDVVLFDNNTGVYRTEKVPTTQQNLSEGVLNGITRMVGDFKEVDFFVHGTTAGLNAFLERKGAKMALLVTKGFRDLYEIGRANRSEIYNIQYRQPTPLIKRRHIFEVDERVLVDGDVENPLNIDDLNEVINEISNNGYDSVSVCLLHSYKNPDHEKQVKKVIQEKLPSISVSLSHEMVREWREYERTSTTIINGYIAPIVEKYLAEFEEEIDHRGLNKDLYIMQSNGGVMTSEIAKVKPIQTLLSGPVGGTMGSLKLGQSIKKENLICIDMGGTSFDVSMVINGEPDITSESNIEKFPILSAMVNMHTIGAGGGSIAWIEGGGLRVGPHSAGATPGPACYGNGGTDATVTDANLILGRIDAEGFLGGKMKLDWQAAYKAIEKLAHQLGLRVIETAEGICEIANSKMADAIRTLTISKGIDPRDFSLVAFGGAGPMHSMLIAENLGIKRIIIPTLAGTFSAWGMLQTDIRHDDVRTFVSLLENTDQTKMHEIYQNMEQEAEEILKQQKIKKEDIEFNKLADLRYVGQEYTVTVPLQSSLNTHSLIDLKDQFHNTHLRMYGHNNPEGDVEVVNLRIVSFGILKTQEKVFSETKSVENPEPIRRKNIVWNNIEIETPVFSTKDLAYGQTINGPTIIESNTSTIVVPENYHVHVETMGNLEVIRRNKND</sequence>
<feature type="domain" description="Acetophenone carboxylase-like C-terminal" evidence="3">
    <location>
        <begin position="499"/>
        <end position="665"/>
    </location>
</feature>
<dbReference type="Pfam" id="PF01968">
    <property type="entry name" value="Hydantoinase_A"/>
    <property type="match status" value="1"/>
</dbReference>
<keyword evidence="5" id="KW-1185">Reference proteome</keyword>
<organism evidence="4 5">
    <name type="scientific">Oceanobacillus profundus</name>
    <dbReference type="NCBI Taxonomy" id="372463"/>
    <lineage>
        <taxon>Bacteria</taxon>
        <taxon>Bacillati</taxon>
        <taxon>Bacillota</taxon>
        <taxon>Bacilli</taxon>
        <taxon>Bacillales</taxon>
        <taxon>Bacillaceae</taxon>
        <taxon>Oceanobacillus</taxon>
    </lineage>
</organism>
<dbReference type="AlphaFoldDB" id="A0A417YB02"/>
<dbReference type="InterPro" id="IPR002821">
    <property type="entry name" value="Hydantoinase_A"/>
</dbReference>
<feature type="domain" description="Hydantoinase/oxoprolinase N-terminal" evidence="2">
    <location>
        <begin position="5"/>
        <end position="179"/>
    </location>
</feature>